<dbReference type="Pfam" id="PF13516">
    <property type="entry name" value="LRR_6"/>
    <property type="match status" value="1"/>
</dbReference>
<dbReference type="InterPro" id="IPR032675">
    <property type="entry name" value="LRR_dom_sf"/>
</dbReference>
<dbReference type="SMART" id="SM00367">
    <property type="entry name" value="LRR_CC"/>
    <property type="match status" value="2"/>
</dbReference>
<evidence type="ECO:0000313" key="2">
    <source>
        <dbReference type="Proteomes" id="UP001620645"/>
    </source>
</evidence>
<comment type="caution">
    <text evidence="1">The sequence shown here is derived from an EMBL/GenBank/DDBJ whole genome shotgun (WGS) entry which is preliminary data.</text>
</comment>
<dbReference type="InterPro" id="IPR006553">
    <property type="entry name" value="Leu-rich_rpt_Cys-con_subtyp"/>
</dbReference>
<keyword evidence="2" id="KW-1185">Reference proteome</keyword>
<protein>
    <recommendedName>
        <fullName evidence="3">Mitochondrial ATP synthase regulatory component factor B</fullName>
    </recommendedName>
</protein>
<dbReference type="SUPFAM" id="SSF52047">
    <property type="entry name" value="RNI-like"/>
    <property type="match status" value="1"/>
</dbReference>
<dbReference type="Proteomes" id="UP001620645">
    <property type="component" value="Unassembled WGS sequence"/>
</dbReference>
<accession>A0ABD2ICB8</accession>
<dbReference type="Gene3D" id="3.80.10.10">
    <property type="entry name" value="Ribonuclease Inhibitor"/>
    <property type="match status" value="1"/>
</dbReference>
<evidence type="ECO:0008006" key="3">
    <source>
        <dbReference type="Google" id="ProtNLM"/>
    </source>
</evidence>
<dbReference type="EMBL" id="JBICCN010000319">
    <property type="protein sequence ID" value="KAL3077929.1"/>
    <property type="molecule type" value="Genomic_DNA"/>
</dbReference>
<dbReference type="AlphaFoldDB" id="A0ABD2ICB8"/>
<sequence>MKWFNIDTYLQPRRKFIRLIANRFHPERILQMGPDFACLEWLMNAGSTSVLMSDGTLLKSKKEMQNFLSQKGFDLRKLKTEAPTAKLLKDIPLADALRPSVSDLLYNEKWRHISPIHMKEIDASDSVITDEGFAYFLECRNIEKLRLNFCDYFGDEAIARLAQGRQSKTLKELELVFNPHLSDSSAYLLTKLKSLRRLHLYFLPYVTKRQAMLRQLKIGLPKCNVTFPETIFIGMGYETEEQRQAYKAKRKTGRGFFSKLSD</sequence>
<organism evidence="1 2">
    <name type="scientific">Heterodera schachtii</name>
    <name type="common">Sugarbeet cyst nematode worm</name>
    <name type="synonym">Tylenchus schachtii</name>
    <dbReference type="NCBI Taxonomy" id="97005"/>
    <lineage>
        <taxon>Eukaryota</taxon>
        <taxon>Metazoa</taxon>
        <taxon>Ecdysozoa</taxon>
        <taxon>Nematoda</taxon>
        <taxon>Chromadorea</taxon>
        <taxon>Rhabditida</taxon>
        <taxon>Tylenchina</taxon>
        <taxon>Tylenchomorpha</taxon>
        <taxon>Tylenchoidea</taxon>
        <taxon>Heteroderidae</taxon>
        <taxon>Heteroderinae</taxon>
        <taxon>Heterodera</taxon>
    </lineage>
</organism>
<gene>
    <name evidence="1" type="ORF">niasHS_013458</name>
</gene>
<proteinExistence type="predicted"/>
<reference evidence="1 2" key="1">
    <citation type="submission" date="2024-10" db="EMBL/GenBank/DDBJ databases">
        <authorList>
            <person name="Kim D."/>
        </authorList>
    </citation>
    <scope>NUCLEOTIDE SEQUENCE [LARGE SCALE GENOMIC DNA]</scope>
    <source>
        <strain evidence="1">Taebaek</strain>
    </source>
</reference>
<name>A0ABD2ICB8_HETSC</name>
<evidence type="ECO:0000313" key="1">
    <source>
        <dbReference type="EMBL" id="KAL3077929.1"/>
    </source>
</evidence>
<dbReference type="InterPro" id="IPR001611">
    <property type="entry name" value="Leu-rich_rpt"/>
</dbReference>